<comment type="caution">
    <text evidence="2">The sequence shown here is derived from an EMBL/GenBank/DDBJ whole genome shotgun (WGS) entry which is preliminary data.</text>
</comment>
<protein>
    <submittedName>
        <fullName evidence="2">Uncharacterized protein</fullName>
    </submittedName>
</protein>
<proteinExistence type="predicted"/>
<evidence type="ECO:0000256" key="1">
    <source>
        <dbReference type="SAM" id="Phobius"/>
    </source>
</evidence>
<keyword evidence="1" id="KW-0472">Membrane</keyword>
<reference evidence="2 3" key="1">
    <citation type="submission" date="2015-12" db="EMBL/GenBank/DDBJ databases">
        <title>The genome of Folsomia candida.</title>
        <authorList>
            <person name="Faddeeva A."/>
            <person name="Derks M.F."/>
            <person name="Anvar Y."/>
            <person name="Smit S."/>
            <person name="Van Straalen N."/>
            <person name="Roelofs D."/>
        </authorList>
    </citation>
    <scope>NUCLEOTIDE SEQUENCE [LARGE SCALE GENOMIC DNA]</scope>
    <source>
        <strain evidence="2 3">VU population</strain>
        <tissue evidence="2">Whole body</tissue>
    </source>
</reference>
<dbReference type="Proteomes" id="UP000198287">
    <property type="component" value="Unassembled WGS sequence"/>
</dbReference>
<accession>A0A226D7E2</accession>
<evidence type="ECO:0000313" key="3">
    <source>
        <dbReference type="Proteomes" id="UP000198287"/>
    </source>
</evidence>
<name>A0A226D7E2_FOLCA</name>
<feature type="transmembrane region" description="Helical" evidence="1">
    <location>
        <begin position="87"/>
        <end position="113"/>
    </location>
</feature>
<organism evidence="2 3">
    <name type="scientific">Folsomia candida</name>
    <name type="common">Springtail</name>
    <dbReference type="NCBI Taxonomy" id="158441"/>
    <lineage>
        <taxon>Eukaryota</taxon>
        <taxon>Metazoa</taxon>
        <taxon>Ecdysozoa</taxon>
        <taxon>Arthropoda</taxon>
        <taxon>Hexapoda</taxon>
        <taxon>Collembola</taxon>
        <taxon>Entomobryomorpha</taxon>
        <taxon>Isotomoidea</taxon>
        <taxon>Isotomidae</taxon>
        <taxon>Proisotominae</taxon>
        <taxon>Folsomia</taxon>
    </lineage>
</organism>
<keyword evidence="3" id="KW-1185">Reference proteome</keyword>
<keyword evidence="1" id="KW-1133">Transmembrane helix</keyword>
<keyword evidence="1" id="KW-0812">Transmembrane</keyword>
<dbReference type="EMBL" id="LNIX01000034">
    <property type="protein sequence ID" value="OXA40186.1"/>
    <property type="molecule type" value="Genomic_DNA"/>
</dbReference>
<dbReference type="AlphaFoldDB" id="A0A226D7E2"/>
<evidence type="ECO:0000313" key="2">
    <source>
        <dbReference type="EMBL" id="OXA40186.1"/>
    </source>
</evidence>
<sequence length="276" mass="31825">MSITRKTIVYAFSQYVKMLNLLPSKSPMTWDMAKSQLQWDSYKTSKNRRSILLWHLNYVITVHIVYSSAIVYFILEQLYGWGPKRELLNMIFPSLLAVLHCYGCSMHVMTVFYGQDAVNGWNKILRIEAELVTVATSREKFCTLSRTWHTGVNDGWFVGFYFCEFCNGPIFRGGSVRGFSFFPSVSFLVALIVNLTLPPAHKQYEASMELSRRSVGALSPRGRGKYLRRKIRAVRPHRLCVGVNGNNIFCLNRETKVEYFQNAIYYTITLLLSVPH</sequence>
<feature type="transmembrane region" description="Helical" evidence="1">
    <location>
        <begin position="179"/>
        <end position="197"/>
    </location>
</feature>
<gene>
    <name evidence="2" type="ORF">Fcan01_25001</name>
</gene>
<feature type="transmembrane region" description="Helical" evidence="1">
    <location>
        <begin position="51"/>
        <end position="75"/>
    </location>
</feature>